<sequence>MAMLPKPGSAGRLSRMRQSHRKSHRGSTTASRSAVSAISAARGARGYLTECKEARMMATIRSGGPTTRCQPSELFGASLTVIAHTIEASTAAVRFTLDHRDNKLHLRVR</sequence>
<accession>A0A5C3PDG4</accession>
<dbReference type="EMBL" id="ML211355">
    <property type="protein sequence ID" value="TFK83913.1"/>
    <property type="molecule type" value="Genomic_DNA"/>
</dbReference>
<feature type="region of interest" description="Disordered" evidence="1">
    <location>
        <begin position="1"/>
        <end position="36"/>
    </location>
</feature>
<proteinExistence type="predicted"/>
<dbReference type="Proteomes" id="UP000308197">
    <property type="component" value="Unassembled WGS sequence"/>
</dbReference>
<feature type="compositionally biased region" description="Low complexity" evidence="1">
    <location>
        <begin position="26"/>
        <end position="36"/>
    </location>
</feature>
<feature type="compositionally biased region" description="Basic residues" evidence="1">
    <location>
        <begin position="14"/>
        <end position="25"/>
    </location>
</feature>
<organism evidence="2 3">
    <name type="scientific">Polyporus arcularius HHB13444</name>
    <dbReference type="NCBI Taxonomy" id="1314778"/>
    <lineage>
        <taxon>Eukaryota</taxon>
        <taxon>Fungi</taxon>
        <taxon>Dikarya</taxon>
        <taxon>Basidiomycota</taxon>
        <taxon>Agaricomycotina</taxon>
        <taxon>Agaricomycetes</taxon>
        <taxon>Polyporales</taxon>
        <taxon>Polyporaceae</taxon>
        <taxon>Polyporus</taxon>
    </lineage>
</organism>
<gene>
    <name evidence="2" type="ORF">K466DRAFT_243123</name>
</gene>
<evidence type="ECO:0000256" key="1">
    <source>
        <dbReference type="SAM" id="MobiDB-lite"/>
    </source>
</evidence>
<name>A0A5C3PDG4_9APHY</name>
<dbReference type="InParanoid" id="A0A5C3PDG4"/>
<reference evidence="2 3" key="1">
    <citation type="journal article" date="2019" name="Nat. Ecol. Evol.">
        <title>Megaphylogeny resolves global patterns of mushroom evolution.</title>
        <authorList>
            <person name="Varga T."/>
            <person name="Krizsan K."/>
            <person name="Foldi C."/>
            <person name="Dima B."/>
            <person name="Sanchez-Garcia M."/>
            <person name="Sanchez-Ramirez S."/>
            <person name="Szollosi G.J."/>
            <person name="Szarkandi J.G."/>
            <person name="Papp V."/>
            <person name="Albert L."/>
            <person name="Andreopoulos W."/>
            <person name="Angelini C."/>
            <person name="Antonin V."/>
            <person name="Barry K.W."/>
            <person name="Bougher N.L."/>
            <person name="Buchanan P."/>
            <person name="Buyck B."/>
            <person name="Bense V."/>
            <person name="Catcheside P."/>
            <person name="Chovatia M."/>
            <person name="Cooper J."/>
            <person name="Damon W."/>
            <person name="Desjardin D."/>
            <person name="Finy P."/>
            <person name="Geml J."/>
            <person name="Haridas S."/>
            <person name="Hughes K."/>
            <person name="Justo A."/>
            <person name="Karasinski D."/>
            <person name="Kautmanova I."/>
            <person name="Kiss B."/>
            <person name="Kocsube S."/>
            <person name="Kotiranta H."/>
            <person name="LaButti K.M."/>
            <person name="Lechner B.E."/>
            <person name="Liimatainen K."/>
            <person name="Lipzen A."/>
            <person name="Lukacs Z."/>
            <person name="Mihaltcheva S."/>
            <person name="Morgado L.N."/>
            <person name="Niskanen T."/>
            <person name="Noordeloos M.E."/>
            <person name="Ohm R.A."/>
            <person name="Ortiz-Santana B."/>
            <person name="Ovrebo C."/>
            <person name="Racz N."/>
            <person name="Riley R."/>
            <person name="Savchenko A."/>
            <person name="Shiryaev A."/>
            <person name="Soop K."/>
            <person name="Spirin V."/>
            <person name="Szebenyi C."/>
            <person name="Tomsovsky M."/>
            <person name="Tulloss R.E."/>
            <person name="Uehling J."/>
            <person name="Grigoriev I.V."/>
            <person name="Vagvolgyi C."/>
            <person name="Papp T."/>
            <person name="Martin F.M."/>
            <person name="Miettinen O."/>
            <person name="Hibbett D.S."/>
            <person name="Nagy L.G."/>
        </authorList>
    </citation>
    <scope>NUCLEOTIDE SEQUENCE [LARGE SCALE GENOMIC DNA]</scope>
    <source>
        <strain evidence="2 3">HHB13444</strain>
    </source>
</reference>
<protein>
    <submittedName>
        <fullName evidence="2">Uncharacterized protein</fullName>
    </submittedName>
</protein>
<dbReference type="AlphaFoldDB" id="A0A5C3PDG4"/>
<evidence type="ECO:0000313" key="3">
    <source>
        <dbReference type="Proteomes" id="UP000308197"/>
    </source>
</evidence>
<evidence type="ECO:0000313" key="2">
    <source>
        <dbReference type="EMBL" id="TFK83913.1"/>
    </source>
</evidence>
<keyword evidence="3" id="KW-1185">Reference proteome</keyword>